<keyword evidence="2" id="KW-1185">Reference proteome</keyword>
<reference evidence="1 2" key="1">
    <citation type="submission" date="2024-02" db="EMBL/GenBank/DDBJ databases">
        <title>A new putative Pannonibacter species isolated from two cases of bloodstream infections in paediatric patients.</title>
        <authorList>
            <person name="Castellana S."/>
            <person name="De Laurentiis V."/>
            <person name="Grassi M."/>
            <person name="De Leonardis F."/>
            <person name="Mosca A."/>
            <person name="De Carlo C."/>
            <person name="Sparapano E."/>
            <person name="Ronga L."/>
            <person name="Santacroce L."/>
            <person name="Chironna M."/>
            <person name="De Robertis A."/>
            <person name="Bianco A."/>
            <person name="Del Sambro L."/>
            <person name="Capozzi L."/>
            <person name="Parisi A."/>
        </authorList>
    </citation>
    <scope>NUCLEOTIDE SEQUENCE [LARGE SCALE GENOMIC DNA]</scope>
    <source>
        <strain evidence="1 2">Pt2</strain>
    </source>
</reference>
<sequence length="143" mass="15080">MPYVERSAGVIVAIYAADQPGLGLVFLSDDDPEVTGFQAGPEPLPLDRPPAIAACALRVTVSDAIVTSVAGAYRVAAIQYLDTGTFLAIFAQDLGHEPFLVPNNGISVSIAEWGGDWAVLEVRDHAGGTLIDPLGFGFTLHRF</sequence>
<dbReference type="Proteomes" id="UP001380822">
    <property type="component" value="Unassembled WGS sequence"/>
</dbReference>
<protein>
    <submittedName>
        <fullName evidence="1">Uncharacterized protein</fullName>
    </submittedName>
</protein>
<dbReference type="EMBL" id="JBAKBE010000011">
    <property type="protein sequence ID" value="MEH0098012.1"/>
    <property type="molecule type" value="Genomic_DNA"/>
</dbReference>
<evidence type="ECO:0000313" key="1">
    <source>
        <dbReference type="EMBL" id="MEH0098012.1"/>
    </source>
</evidence>
<organism evidence="1 2">
    <name type="scientific">Pannonibacter anstelovis</name>
    <dbReference type="NCBI Taxonomy" id="3121537"/>
    <lineage>
        <taxon>Bacteria</taxon>
        <taxon>Pseudomonadati</taxon>
        <taxon>Pseudomonadota</taxon>
        <taxon>Alphaproteobacteria</taxon>
        <taxon>Hyphomicrobiales</taxon>
        <taxon>Stappiaceae</taxon>
        <taxon>Pannonibacter</taxon>
    </lineage>
</organism>
<accession>A0ABU7ZU06</accession>
<dbReference type="RefSeq" id="WP_334252434.1">
    <property type="nucleotide sequence ID" value="NZ_JBAKBE010000011.1"/>
</dbReference>
<name>A0ABU7ZU06_9HYPH</name>
<gene>
    <name evidence="1" type="ORF">V6L76_17250</name>
</gene>
<evidence type="ECO:0000313" key="2">
    <source>
        <dbReference type="Proteomes" id="UP001380822"/>
    </source>
</evidence>
<proteinExistence type="predicted"/>
<comment type="caution">
    <text evidence="1">The sequence shown here is derived from an EMBL/GenBank/DDBJ whole genome shotgun (WGS) entry which is preliminary data.</text>
</comment>